<proteinExistence type="predicted"/>
<dbReference type="SUPFAM" id="SSF55797">
    <property type="entry name" value="PR-1-like"/>
    <property type="match status" value="1"/>
</dbReference>
<feature type="region of interest" description="Disordered" evidence="1">
    <location>
        <begin position="17"/>
        <end position="60"/>
    </location>
</feature>
<dbReference type="Gene3D" id="3.40.33.10">
    <property type="entry name" value="CAP"/>
    <property type="match status" value="1"/>
</dbReference>
<reference evidence="2" key="1">
    <citation type="submission" date="2024-06" db="EMBL/GenBank/DDBJ databases">
        <title>Kribbella sp. strain HUAS MG21 genome sequences.</title>
        <authorList>
            <person name="Mo P."/>
        </authorList>
    </citation>
    <scope>NUCLEOTIDE SEQUENCE</scope>
    <source>
        <strain evidence="2">HUAS MG21</strain>
    </source>
</reference>
<evidence type="ECO:0000256" key="1">
    <source>
        <dbReference type="SAM" id="MobiDB-lite"/>
    </source>
</evidence>
<feature type="compositionally biased region" description="Polar residues" evidence="1">
    <location>
        <begin position="47"/>
        <end position="60"/>
    </location>
</feature>
<gene>
    <name evidence="2" type="ORF">ABN611_05320</name>
</gene>
<evidence type="ECO:0000313" key="2">
    <source>
        <dbReference type="EMBL" id="XBV25841.1"/>
    </source>
</evidence>
<name>A0AAU7TH70_9ACTN</name>
<accession>A0AAU7TH70</accession>
<evidence type="ECO:0008006" key="3">
    <source>
        <dbReference type="Google" id="ProtNLM"/>
    </source>
</evidence>
<dbReference type="AlphaFoldDB" id="A0AAU7TH70"/>
<protein>
    <recommendedName>
        <fullName evidence="3">SCP domain-containing protein</fullName>
    </recommendedName>
</protein>
<dbReference type="RefSeq" id="WP_350278648.1">
    <property type="nucleotide sequence ID" value="NZ_CP158165.1"/>
</dbReference>
<dbReference type="EMBL" id="CP158165">
    <property type="protein sequence ID" value="XBV25841.1"/>
    <property type="molecule type" value="Genomic_DNA"/>
</dbReference>
<organism evidence="2">
    <name type="scientific">Kribbella sp. HUAS MG21</name>
    <dbReference type="NCBI Taxonomy" id="3160966"/>
    <lineage>
        <taxon>Bacteria</taxon>
        <taxon>Bacillati</taxon>
        <taxon>Actinomycetota</taxon>
        <taxon>Actinomycetes</taxon>
        <taxon>Propionibacteriales</taxon>
        <taxon>Kribbellaceae</taxon>
        <taxon>Kribbella</taxon>
    </lineage>
</organism>
<sequence>MTAEESQLFDMIDSARKNNGCAPLEQDSSLTSSARSDAKSRAKSGATNSSGASKSTAGGDNWTAQQAYDQMMAQSRGTIMNCNLTTLGVGRMTQKYCTALNLFGICIGSSPTRVAWVADFT</sequence>
<dbReference type="InterPro" id="IPR035940">
    <property type="entry name" value="CAP_sf"/>
</dbReference>